<dbReference type="RefSeq" id="WP_091170165.1">
    <property type="nucleotide sequence ID" value="NZ_CP071878.2"/>
</dbReference>
<sequence>MESKIFSYKADGIILTPVDDQLSISPVFDRKELLSKLKDLFHDDDYKVDDRTLDYKIKDGQLYIEGVVTKQVPAKSIGFMGGK</sequence>
<accession>A0A1G8C7V3</accession>
<evidence type="ECO:0000313" key="2">
    <source>
        <dbReference type="Proteomes" id="UP000199705"/>
    </source>
</evidence>
<proteinExistence type="predicted"/>
<dbReference type="EMBL" id="FNCG01000009">
    <property type="protein sequence ID" value="SDH40950.1"/>
    <property type="molecule type" value="Genomic_DNA"/>
</dbReference>
<organism evidence="1 2">
    <name type="scientific">Mucilaginibacter gossypii</name>
    <dbReference type="NCBI Taxonomy" id="551996"/>
    <lineage>
        <taxon>Bacteria</taxon>
        <taxon>Pseudomonadati</taxon>
        <taxon>Bacteroidota</taxon>
        <taxon>Sphingobacteriia</taxon>
        <taxon>Sphingobacteriales</taxon>
        <taxon>Sphingobacteriaceae</taxon>
        <taxon>Mucilaginibacter</taxon>
    </lineage>
</organism>
<protein>
    <submittedName>
        <fullName evidence="1">Uncharacterized protein</fullName>
    </submittedName>
</protein>
<dbReference type="AlphaFoldDB" id="A0A1G8C7V3"/>
<evidence type="ECO:0000313" key="1">
    <source>
        <dbReference type="EMBL" id="SDH40950.1"/>
    </source>
</evidence>
<gene>
    <name evidence="1" type="ORF">SAMN05192573_109150</name>
</gene>
<reference evidence="2" key="1">
    <citation type="submission" date="2016-10" db="EMBL/GenBank/DDBJ databases">
        <authorList>
            <person name="Varghese N."/>
            <person name="Submissions S."/>
        </authorList>
    </citation>
    <scope>NUCLEOTIDE SEQUENCE [LARGE SCALE GENOMIC DNA]</scope>
    <source>
        <strain evidence="2">Gh-67</strain>
    </source>
</reference>
<name>A0A1G8C7V3_9SPHI</name>
<dbReference type="Proteomes" id="UP000199705">
    <property type="component" value="Unassembled WGS sequence"/>
</dbReference>
<keyword evidence="2" id="KW-1185">Reference proteome</keyword>